<dbReference type="EMBL" id="MRZV01000565">
    <property type="protein sequence ID" value="PIK47688.1"/>
    <property type="molecule type" value="Genomic_DNA"/>
</dbReference>
<dbReference type="GO" id="GO:0046872">
    <property type="term" value="F:metal ion binding"/>
    <property type="evidence" value="ECO:0007669"/>
    <property type="project" value="UniProtKB-KW"/>
</dbReference>
<sequence>MGAYLSHPNLEKVSENGENDRLKYGASAMQGWRLAQEDDHNCLSLFAEDTELFGVYDGHGGPEVAIYCAKHLPKLIKKLRNF</sequence>
<keyword evidence="2" id="KW-0378">Hydrolase</keyword>
<dbReference type="AlphaFoldDB" id="A0A2G8KI71"/>
<evidence type="ECO:0000256" key="3">
    <source>
        <dbReference type="ARBA" id="ARBA00022912"/>
    </source>
</evidence>
<accession>A0A2G8KI71</accession>
<dbReference type="InterPro" id="IPR036457">
    <property type="entry name" value="PPM-type-like_dom_sf"/>
</dbReference>
<feature type="domain" description="PPM-type phosphatase" evidence="4">
    <location>
        <begin position="23"/>
        <end position="82"/>
    </location>
</feature>
<dbReference type="InterPro" id="IPR001932">
    <property type="entry name" value="PPM-type_phosphatase-like_dom"/>
</dbReference>
<keyword evidence="3" id="KW-0904">Protein phosphatase</keyword>
<protein>
    <recommendedName>
        <fullName evidence="4">PPM-type phosphatase domain-containing protein</fullName>
    </recommendedName>
</protein>
<dbReference type="PROSITE" id="PS01032">
    <property type="entry name" value="PPM_1"/>
    <property type="match status" value="1"/>
</dbReference>
<evidence type="ECO:0000313" key="5">
    <source>
        <dbReference type="EMBL" id="PIK47688.1"/>
    </source>
</evidence>
<proteinExistence type="predicted"/>
<keyword evidence="1" id="KW-0479">Metal-binding</keyword>
<evidence type="ECO:0000256" key="2">
    <source>
        <dbReference type="ARBA" id="ARBA00022801"/>
    </source>
</evidence>
<dbReference type="STRING" id="307972.A0A2G8KI71"/>
<gene>
    <name evidence="5" type="ORF">BSL78_15462</name>
</gene>
<dbReference type="SUPFAM" id="SSF81606">
    <property type="entry name" value="PP2C-like"/>
    <property type="match status" value="1"/>
</dbReference>
<dbReference type="Gene3D" id="3.60.40.10">
    <property type="entry name" value="PPM-type phosphatase domain"/>
    <property type="match status" value="1"/>
</dbReference>
<keyword evidence="6" id="KW-1185">Reference proteome</keyword>
<dbReference type="InterPro" id="IPR000222">
    <property type="entry name" value="PP2C_BS"/>
</dbReference>
<dbReference type="GO" id="GO:0004721">
    <property type="term" value="F:phosphoprotein phosphatase activity"/>
    <property type="evidence" value="ECO:0007669"/>
    <property type="project" value="UniProtKB-KW"/>
</dbReference>
<dbReference type="Pfam" id="PF00481">
    <property type="entry name" value="PP2C"/>
    <property type="match status" value="1"/>
</dbReference>
<dbReference type="OrthoDB" id="10264738at2759"/>
<comment type="caution">
    <text evidence="5">The sequence shown here is derived from an EMBL/GenBank/DDBJ whole genome shotgun (WGS) entry which is preliminary data.</text>
</comment>
<reference evidence="5 6" key="1">
    <citation type="journal article" date="2017" name="PLoS Biol.">
        <title>The sea cucumber genome provides insights into morphological evolution and visceral regeneration.</title>
        <authorList>
            <person name="Zhang X."/>
            <person name="Sun L."/>
            <person name="Yuan J."/>
            <person name="Sun Y."/>
            <person name="Gao Y."/>
            <person name="Zhang L."/>
            <person name="Li S."/>
            <person name="Dai H."/>
            <person name="Hamel J.F."/>
            <person name="Liu C."/>
            <person name="Yu Y."/>
            <person name="Liu S."/>
            <person name="Lin W."/>
            <person name="Guo K."/>
            <person name="Jin S."/>
            <person name="Xu P."/>
            <person name="Storey K.B."/>
            <person name="Huan P."/>
            <person name="Zhang T."/>
            <person name="Zhou Y."/>
            <person name="Zhang J."/>
            <person name="Lin C."/>
            <person name="Li X."/>
            <person name="Xing L."/>
            <person name="Huo D."/>
            <person name="Sun M."/>
            <person name="Wang L."/>
            <person name="Mercier A."/>
            <person name="Li F."/>
            <person name="Yang H."/>
            <person name="Xiang J."/>
        </authorList>
    </citation>
    <scope>NUCLEOTIDE SEQUENCE [LARGE SCALE GENOMIC DNA]</scope>
    <source>
        <strain evidence="5">Shaxun</strain>
        <tissue evidence="5">Muscle</tissue>
    </source>
</reference>
<name>A0A2G8KI71_STIJA</name>
<organism evidence="5 6">
    <name type="scientific">Stichopus japonicus</name>
    <name type="common">Sea cucumber</name>
    <dbReference type="NCBI Taxonomy" id="307972"/>
    <lineage>
        <taxon>Eukaryota</taxon>
        <taxon>Metazoa</taxon>
        <taxon>Echinodermata</taxon>
        <taxon>Eleutherozoa</taxon>
        <taxon>Echinozoa</taxon>
        <taxon>Holothuroidea</taxon>
        <taxon>Aspidochirotacea</taxon>
        <taxon>Aspidochirotida</taxon>
        <taxon>Stichopodidae</taxon>
        <taxon>Apostichopus</taxon>
    </lineage>
</organism>
<evidence type="ECO:0000313" key="6">
    <source>
        <dbReference type="Proteomes" id="UP000230750"/>
    </source>
</evidence>
<dbReference type="Proteomes" id="UP000230750">
    <property type="component" value="Unassembled WGS sequence"/>
</dbReference>
<dbReference type="PROSITE" id="PS51746">
    <property type="entry name" value="PPM_2"/>
    <property type="match status" value="1"/>
</dbReference>
<evidence type="ECO:0000256" key="1">
    <source>
        <dbReference type="ARBA" id="ARBA00022723"/>
    </source>
</evidence>
<evidence type="ECO:0000259" key="4">
    <source>
        <dbReference type="PROSITE" id="PS51746"/>
    </source>
</evidence>